<dbReference type="Gene3D" id="1.10.287.70">
    <property type="match status" value="1"/>
</dbReference>
<dbReference type="SUPFAM" id="SSF81324">
    <property type="entry name" value="Voltage-gated potassium channels"/>
    <property type="match status" value="1"/>
</dbReference>
<dbReference type="PRINTS" id="PR00177">
    <property type="entry name" value="NMDARECEPTOR"/>
</dbReference>
<dbReference type="Pfam" id="PF00060">
    <property type="entry name" value="Lig_chan"/>
    <property type="match status" value="1"/>
</dbReference>
<evidence type="ECO:0000256" key="9">
    <source>
        <dbReference type="ARBA" id="ARBA00023170"/>
    </source>
</evidence>
<feature type="domain" description="Ionotropic glutamate receptor C-terminal" evidence="19">
    <location>
        <begin position="292"/>
        <end position="664"/>
    </location>
</feature>
<keyword evidence="4" id="KW-0732">Signal</keyword>
<evidence type="ECO:0000256" key="7">
    <source>
        <dbReference type="ARBA" id="ARBA00023065"/>
    </source>
</evidence>
<keyword evidence="7" id="KW-0406">Ion transport</keyword>
<dbReference type="SUPFAM" id="SSF53822">
    <property type="entry name" value="Periplasmic binding protein-like I"/>
    <property type="match status" value="1"/>
</dbReference>
<feature type="domain" description="Ionotropic glutamate receptor L-glutamate and glycine-binding" evidence="20">
    <location>
        <begin position="302"/>
        <end position="370"/>
    </location>
</feature>
<evidence type="ECO:0000256" key="5">
    <source>
        <dbReference type="ARBA" id="ARBA00022989"/>
    </source>
</evidence>
<evidence type="ECO:0000313" key="22">
    <source>
        <dbReference type="Proteomes" id="UP000242188"/>
    </source>
</evidence>
<evidence type="ECO:0000256" key="4">
    <source>
        <dbReference type="ARBA" id="ARBA00022729"/>
    </source>
</evidence>
<dbReference type="Pfam" id="PF01094">
    <property type="entry name" value="ANF_receptor"/>
    <property type="match status" value="1"/>
</dbReference>
<sequence length="819" mass="93935">MEPPQGYSINLHPNAQQLAQAYQAVIEYYRMKELLIIYGEKEGLVKMQNILRSVSQEPTKNVYIRQADRTNMRQVLKEAKKKNWTNMIVDMNATGTGLLLKIALQEGMIDPYHHYIFTTLDIDSIELENYKHNYVNLTGFRLVDPQDEFTRQIIEDMYVYEANTQLKLINDVKNKERTIPYESALMFDAVLLFAKALEEMDRSVAFRPVNVSCDVDYVWPTGSSLYEFLTMSHVRGLTGEIRLQQGRRLDFKLDVMQLNEKGLYKAGLWTHESGFNFTYKDSNPVGVLGNKTLIITTVLDDPYVMIKEELKDDPDPGKYGNNLYEGFCVDLLKEISDIVHFDYKITQVPDGKYGVLNKGQWSGVIGQLVERKADIAVAALTISYEREQYIDFTKPFLNLGISILFRMPKREKPGLFSFLNPLAIEIWIYVIAAYLLVSFSIFVLARFSPYEWYNPHPCNQETDTVQNTFSLSNSFWFTVGTLMQQGSDINPRAVSTRIVGGTWWFFTLIIISSYTANLAAFLTVERMDSPIESAEDLAKQTEISYGTLEGGSTMTFFRDSNIELYQQMWNFMKSKDPSVLTNSMEEGIRRIMDENYAFFMESTSIEYITQRNCKLMQIGGLLDSKGFGIGTPMDSPLRDRLSMAILQMQEEGRIQLLYNKWWKSTGKCSREEQKESKANALGVENVGGIFVVLLGGLALAVFVAILEFLWKSRRNAREDGCRRVYDWKGQRQSLCSEMADELMFAVRCHGSSKKPKFKRTCAKCKKRHITHCPLTEVQVDSPNGMLTLHEMKKSPNQPSKEFQFGEGGYLHVDYSDTDT</sequence>
<keyword evidence="5 18" id="KW-1133">Transmembrane helix</keyword>
<dbReference type="AlphaFoldDB" id="A0A210QB44"/>
<evidence type="ECO:0000256" key="12">
    <source>
        <dbReference type="ARBA" id="ARBA00023286"/>
    </source>
</evidence>
<dbReference type="InterPro" id="IPR015683">
    <property type="entry name" value="Ionotropic_Glu_rcpt"/>
</dbReference>
<dbReference type="PANTHER" id="PTHR18966">
    <property type="entry name" value="IONOTROPIC GLUTAMATE RECEPTOR"/>
    <property type="match status" value="1"/>
</dbReference>
<dbReference type="SMART" id="SM00079">
    <property type="entry name" value="PBPe"/>
    <property type="match status" value="1"/>
</dbReference>
<keyword evidence="6" id="KW-0770">Synapse</keyword>
<feature type="binding site" evidence="15">
    <location>
        <position position="552"/>
    </location>
    <ligand>
        <name>L-glutamate</name>
        <dbReference type="ChEBI" id="CHEBI:29985"/>
    </ligand>
</feature>
<accession>A0A210QB44</accession>
<evidence type="ECO:0000256" key="2">
    <source>
        <dbReference type="ARBA" id="ARBA00022475"/>
    </source>
</evidence>
<keyword evidence="8 18" id="KW-0472">Membrane</keyword>
<evidence type="ECO:0000256" key="15">
    <source>
        <dbReference type="PIRSR" id="PIRSR601508-1"/>
    </source>
</evidence>
<evidence type="ECO:0000259" key="20">
    <source>
        <dbReference type="SMART" id="SM00918"/>
    </source>
</evidence>
<dbReference type="InterPro" id="IPR001320">
    <property type="entry name" value="Iontro_rcpt_C"/>
</dbReference>
<feature type="binding site" evidence="15">
    <location>
        <position position="381"/>
    </location>
    <ligand>
        <name>L-glutamate</name>
        <dbReference type="ChEBI" id="CHEBI:29985"/>
    </ligand>
</feature>
<evidence type="ECO:0000256" key="3">
    <source>
        <dbReference type="ARBA" id="ARBA00022692"/>
    </source>
</evidence>
<dbReference type="Pfam" id="PF10613">
    <property type="entry name" value="Lig_chan-Glu_bd"/>
    <property type="match status" value="1"/>
</dbReference>
<dbReference type="SUPFAM" id="SSF53850">
    <property type="entry name" value="Periplasmic binding protein-like II"/>
    <property type="match status" value="1"/>
</dbReference>
<keyword evidence="1" id="KW-0813">Transport</keyword>
<evidence type="ECO:0000313" key="21">
    <source>
        <dbReference type="EMBL" id="OWF45944.1"/>
    </source>
</evidence>
<keyword evidence="13" id="KW-0407">Ion channel</keyword>
<evidence type="ECO:0000256" key="1">
    <source>
        <dbReference type="ARBA" id="ARBA00022448"/>
    </source>
</evidence>
<dbReference type="InterPro" id="IPR028082">
    <property type="entry name" value="Peripla_BP_I"/>
</dbReference>
<reference evidence="21 22" key="1">
    <citation type="journal article" date="2017" name="Nat. Ecol. Evol.">
        <title>Scallop genome provides insights into evolution of bilaterian karyotype and development.</title>
        <authorList>
            <person name="Wang S."/>
            <person name="Zhang J."/>
            <person name="Jiao W."/>
            <person name="Li J."/>
            <person name="Xun X."/>
            <person name="Sun Y."/>
            <person name="Guo X."/>
            <person name="Huan P."/>
            <person name="Dong B."/>
            <person name="Zhang L."/>
            <person name="Hu X."/>
            <person name="Sun X."/>
            <person name="Wang J."/>
            <person name="Zhao C."/>
            <person name="Wang Y."/>
            <person name="Wang D."/>
            <person name="Huang X."/>
            <person name="Wang R."/>
            <person name="Lv J."/>
            <person name="Li Y."/>
            <person name="Zhang Z."/>
            <person name="Liu B."/>
            <person name="Lu W."/>
            <person name="Hui Y."/>
            <person name="Liang J."/>
            <person name="Zhou Z."/>
            <person name="Hou R."/>
            <person name="Li X."/>
            <person name="Liu Y."/>
            <person name="Li H."/>
            <person name="Ning X."/>
            <person name="Lin Y."/>
            <person name="Zhao L."/>
            <person name="Xing Q."/>
            <person name="Dou J."/>
            <person name="Li Y."/>
            <person name="Mao J."/>
            <person name="Guo H."/>
            <person name="Dou H."/>
            <person name="Li T."/>
            <person name="Mu C."/>
            <person name="Jiang W."/>
            <person name="Fu Q."/>
            <person name="Fu X."/>
            <person name="Miao Y."/>
            <person name="Liu J."/>
            <person name="Yu Q."/>
            <person name="Li R."/>
            <person name="Liao H."/>
            <person name="Li X."/>
            <person name="Kong Y."/>
            <person name="Jiang Z."/>
            <person name="Chourrout D."/>
            <person name="Li R."/>
            <person name="Bao Z."/>
        </authorList>
    </citation>
    <scope>NUCLEOTIDE SEQUENCE [LARGE SCALE GENOMIC DNA]</scope>
    <source>
        <strain evidence="21 22">PY_sf001</strain>
    </source>
</reference>
<dbReference type="FunFam" id="1.10.287.70:FF:000010">
    <property type="entry name" value="Putative glutamate receptor ionotropic kainate 1"/>
    <property type="match status" value="1"/>
</dbReference>
<dbReference type="InterPro" id="IPR001828">
    <property type="entry name" value="ANF_lig-bd_rcpt"/>
</dbReference>
<keyword evidence="22" id="KW-1185">Reference proteome</keyword>
<keyword evidence="17" id="KW-1015">Disulfide bond</keyword>
<keyword evidence="12" id="KW-1071">Ligand-gated ion channel</keyword>
<evidence type="ECO:0000256" key="16">
    <source>
        <dbReference type="PIRSR" id="PIRSR601508-2"/>
    </source>
</evidence>
<evidence type="ECO:0000256" key="17">
    <source>
        <dbReference type="PIRSR" id="PIRSR601508-3"/>
    </source>
</evidence>
<evidence type="ECO:0000256" key="10">
    <source>
        <dbReference type="ARBA" id="ARBA00023180"/>
    </source>
</evidence>
<dbReference type="Gene3D" id="3.40.50.2300">
    <property type="match status" value="2"/>
</dbReference>
<evidence type="ECO:0000256" key="6">
    <source>
        <dbReference type="ARBA" id="ARBA00023018"/>
    </source>
</evidence>
<dbReference type="Gene3D" id="3.40.190.10">
    <property type="entry name" value="Periplasmic binding protein-like II"/>
    <property type="match status" value="1"/>
</dbReference>
<comment type="subcellular location">
    <subcellularLocation>
        <location evidence="14">Postsynaptic cell membrane</location>
        <topology evidence="14">Multi-pass membrane protein</topology>
    </subcellularLocation>
</comment>
<evidence type="ECO:0000256" key="14">
    <source>
        <dbReference type="ARBA" id="ARBA00034104"/>
    </source>
</evidence>
<feature type="disulfide bond" evidence="17">
    <location>
        <begin position="613"/>
        <end position="668"/>
    </location>
</feature>
<dbReference type="FunFam" id="3.40.190.10:FF:000060">
    <property type="entry name" value="Glutamate receptor ionotropic, kainate 1"/>
    <property type="match status" value="1"/>
</dbReference>
<protein>
    <submittedName>
        <fullName evidence="21">Glutamate receptor ionotropic, kainate 2</fullName>
    </submittedName>
</protein>
<comment type="caution">
    <text evidence="21">The sequence shown here is derived from an EMBL/GenBank/DDBJ whole genome shotgun (WGS) entry which is preliminary data.</text>
</comment>
<evidence type="ECO:0000256" key="18">
    <source>
        <dbReference type="SAM" id="Phobius"/>
    </source>
</evidence>
<dbReference type="InterPro" id="IPR001508">
    <property type="entry name" value="Iono_Glu_rcpt_met"/>
</dbReference>
<dbReference type="FunFam" id="3.40.190.10:FF:000024">
    <property type="entry name" value="Glutamate receptor, ionotropic, delta 1"/>
    <property type="match status" value="1"/>
</dbReference>
<keyword evidence="2" id="KW-1003">Cell membrane</keyword>
<dbReference type="GO" id="GO:0045211">
    <property type="term" value="C:postsynaptic membrane"/>
    <property type="evidence" value="ECO:0007669"/>
    <property type="project" value="UniProtKB-SubCell"/>
</dbReference>
<keyword evidence="3 18" id="KW-0812">Transmembrane</keyword>
<feature type="binding site" evidence="15">
    <location>
        <position position="386"/>
    </location>
    <ligand>
        <name>L-glutamate</name>
        <dbReference type="ChEBI" id="CHEBI:29985"/>
    </ligand>
</feature>
<feature type="binding site" evidence="15">
    <location>
        <position position="553"/>
    </location>
    <ligand>
        <name>L-glutamate</name>
        <dbReference type="ChEBI" id="CHEBI:29985"/>
    </ligand>
</feature>
<dbReference type="EMBL" id="NEDP02004373">
    <property type="protein sequence ID" value="OWF45944.1"/>
    <property type="molecule type" value="Genomic_DNA"/>
</dbReference>
<evidence type="ECO:0000259" key="19">
    <source>
        <dbReference type="SMART" id="SM00079"/>
    </source>
</evidence>
<dbReference type="GO" id="GO:0015276">
    <property type="term" value="F:ligand-gated monoatomic ion channel activity"/>
    <property type="evidence" value="ECO:0007669"/>
    <property type="project" value="InterPro"/>
</dbReference>
<dbReference type="Proteomes" id="UP000242188">
    <property type="component" value="Unassembled WGS sequence"/>
</dbReference>
<dbReference type="OrthoDB" id="5984008at2759"/>
<evidence type="ECO:0000256" key="11">
    <source>
        <dbReference type="ARBA" id="ARBA00023257"/>
    </source>
</evidence>
<keyword evidence="11" id="KW-0628">Postsynaptic cell membrane</keyword>
<name>A0A210QB44_MIZYE</name>
<proteinExistence type="predicted"/>
<gene>
    <name evidence="21" type="ORF">KP79_PYT07339</name>
</gene>
<feature type="transmembrane region" description="Helical" evidence="18">
    <location>
        <begin position="502"/>
        <end position="524"/>
    </location>
</feature>
<dbReference type="SMART" id="SM00918">
    <property type="entry name" value="Lig_chan-Glu_bd"/>
    <property type="match status" value="1"/>
</dbReference>
<keyword evidence="9 21" id="KW-0675">Receptor</keyword>
<evidence type="ECO:0000256" key="8">
    <source>
        <dbReference type="ARBA" id="ARBA00023136"/>
    </source>
</evidence>
<keyword evidence="10" id="KW-0325">Glycoprotein</keyword>
<dbReference type="GO" id="GO:0038023">
    <property type="term" value="F:signaling receptor activity"/>
    <property type="evidence" value="ECO:0007669"/>
    <property type="project" value="InterPro"/>
</dbReference>
<feature type="transmembrane region" description="Helical" evidence="18">
    <location>
        <begin position="426"/>
        <end position="445"/>
    </location>
</feature>
<feature type="site" description="Interaction with the cone snail toxin Con-ikot-ikot" evidence="16">
    <location>
        <position position="558"/>
    </location>
</feature>
<organism evidence="21 22">
    <name type="scientific">Mizuhopecten yessoensis</name>
    <name type="common">Japanese scallop</name>
    <name type="synonym">Patinopecten yessoensis</name>
    <dbReference type="NCBI Taxonomy" id="6573"/>
    <lineage>
        <taxon>Eukaryota</taxon>
        <taxon>Metazoa</taxon>
        <taxon>Spiralia</taxon>
        <taxon>Lophotrochozoa</taxon>
        <taxon>Mollusca</taxon>
        <taxon>Bivalvia</taxon>
        <taxon>Autobranchia</taxon>
        <taxon>Pteriomorphia</taxon>
        <taxon>Pectinida</taxon>
        <taxon>Pectinoidea</taxon>
        <taxon>Pectinidae</taxon>
        <taxon>Mizuhopecten</taxon>
    </lineage>
</organism>
<feature type="transmembrane region" description="Helical" evidence="18">
    <location>
        <begin position="686"/>
        <end position="710"/>
    </location>
</feature>
<evidence type="ECO:0000256" key="13">
    <source>
        <dbReference type="ARBA" id="ARBA00023303"/>
    </source>
</evidence>
<dbReference type="InterPro" id="IPR019594">
    <property type="entry name" value="Glu/Gly-bd"/>
</dbReference>
<feature type="site" description="Crucial to convey clamshell closure to channel opening" evidence="16">
    <location>
        <position position="531"/>
    </location>
</feature>
<feature type="binding site" evidence="15">
    <location>
        <position position="601"/>
    </location>
    <ligand>
        <name>L-glutamate</name>
        <dbReference type="ChEBI" id="CHEBI:29985"/>
    </ligand>
</feature>